<evidence type="ECO:0000313" key="1">
    <source>
        <dbReference type="EMBL" id="OEY71496.1"/>
    </source>
</evidence>
<dbReference type="AlphaFoldDB" id="A0A2N0TNJ2"/>
<organism evidence="2 4">
    <name type="scientific">Salegentibacter salarius</name>
    <dbReference type="NCBI Taxonomy" id="435906"/>
    <lineage>
        <taxon>Bacteria</taxon>
        <taxon>Pseudomonadati</taxon>
        <taxon>Bacteroidota</taxon>
        <taxon>Flavobacteriia</taxon>
        <taxon>Flavobacteriales</taxon>
        <taxon>Flavobacteriaceae</taxon>
        <taxon>Salegentibacter</taxon>
    </lineage>
</organism>
<accession>A0A2N0TNJ2</accession>
<evidence type="ECO:0000313" key="3">
    <source>
        <dbReference type="Proteomes" id="UP000176009"/>
    </source>
</evidence>
<reference evidence="2 4" key="1">
    <citation type="submission" date="2015-10" db="EMBL/GenBank/DDBJ databases">
        <title>Draft genome sequence of Salegentibacter salinarum KCTC 12975.</title>
        <authorList>
            <person name="Lin W."/>
            <person name="Zheng Q."/>
        </authorList>
    </citation>
    <scope>NUCLEOTIDE SEQUENCE [LARGE SCALE GENOMIC DNA]</scope>
    <source>
        <strain evidence="2 4">KCTC 12974</strain>
    </source>
</reference>
<dbReference type="EMBL" id="LKTR01000054">
    <property type="protein sequence ID" value="PKD16286.1"/>
    <property type="molecule type" value="Genomic_DNA"/>
</dbReference>
<dbReference type="EMBL" id="MJBR01000049">
    <property type="protein sequence ID" value="OEY71496.1"/>
    <property type="molecule type" value="Genomic_DNA"/>
</dbReference>
<proteinExistence type="predicted"/>
<sequence length="63" mass="7146">MVLSFDIIKSKIILFQLKGKLVLIGITSRIKTVLASKRDCPKDDQALQVSTDFRFEKGLSMFL</sequence>
<keyword evidence="3" id="KW-1185">Reference proteome</keyword>
<comment type="caution">
    <text evidence="2">The sequence shown here is derived from an EMBL/GenBank/DDBJ whole genome shotgun (WGS) entry which is preliminary data.</text>
</comment>
<evidence type="ECO:0000313" key="4">
    <source>
        <dbReference type="Proteomes" id="UP000232533"/>
    </source>
</evidence>
<reference evidence="1 3" key="2">
    <citation type="submission" date="2016-09" db="EMBL/GenBank/DDBJ databases">
        <title>Genome Sequence of Salegentibacter salarius,Isolated from a Marine Solar Saltern of the Yellow Sea in South Korea.</title>
        <authorList>
            <person name="Zheng Q."/>
            <person name="Liu Y."/>
        </authorList>
    </citation>
    <scope>NUCLEOTIDE SEQUENCE [LARGE SCALE GENOMIC DNA]</scope>
    <source>
        <strain evidence="1 3">KCTC 12974</strain>
    </source>
</reference>
<dbReference type="Proteomes" id="UP000232533">
    <property type="component" value="Unassembled WGS sequence"/>
</dbReference>
<gene>
    <name evidence="2" type="ORF">APR40_05025</name>
    <name evidence="1" type="ORF">BHS39_05025</name>
</gene>
<protein>
    <submittedName>
        <fullName evidence="2">Uncharacterized protein</fullName>
    </submittedName>
</protein>
<evidence type="ECO:0000313" key="2">
    <source>
        <dbReference type="EMBL" id="PKD16286.1"/>
    </source>
</evidence>
<name>A0A2N0TNJ2_9FLAO</name>
<dbReference type="Proteomes" id="UP000176009">
    <property type="component" value="Unassembled WGS sequence"/>
</dbReference>